<proteinExistence type="predicted"/>
<dbReference type="STRING" id="797277.SAMN05216198_1559"/>
<dbReference type="AlphaFoldDB" id="A0A1H1QRH8"/>
<sequence>MAMTRAQQMVDKYIEAEMAVLEGRSVTFGGRTLTMADLNQIREGRSEWERRLAAEIANTKGGRFGYSLATFE</sequence>
<reference evidence="2" key="1">
    <citation type="submission" date="2016-10" db="EMBL/GenBank/DDBJ databases">
        <authorList>
            <person name="Varghese N."/>
            <person name="Submissions S."/>
        </authorList>
    </citation>
    <scope>NUCLEOTIDE SEQUENCE [LARGE SCALE GENOMIC DNA]</scope>
    <source>
        <strain evidence="2">2SM5</strain>
    </source>
</reference>
<evidence type="ECO:0008006" key="3">
    <source>
        <dbReference type="Google" id="ProtNLM"/>
    </source>
</evidence>
<gene>
    <name evidence="1" type="ORF">SAMN05216198_1559</name>
</gene>
<dbReference type="RefSeq" id="WP_090272785.1">
    <property type="nucleotide sequence ID" value="NZ_LT629748.1"/>
</dbReference>
<dbReference type="Proteomes" id="UP000243426">
    <property type="component" value="Chromosome I"/>
</dbReference>
<keyword evidence="2" id="KW-1185">Reference proteome</keyword>
<name>A0A1H1QRH8_9GAMM</name>
<accession>A0A1H1QRH8</accession>
<dbReference type="OrthoDB" id="6053012at2"/>
<protein>
    <recommendedName>
        <fullName evidence="3">Primosomal replication protein PriB/PriC domain protein</fullName>
    </recommendedName>
</protein>
<evidence type="ECO:0000313" key="2">
    <source>
        <dbReference type="Proteomes" id="UP000243426"/>
    </source>
</evidence>
<organism evidence="1 2">
    <name type="scientific">Halopseudomonas litoralis</name>
    <dbReference type="NCBI Taxonomy" id="797277"/>
    <lineage>
        <taxon>Bacteria</taxon>
        <taxon>Pseudomonadati</taxon>
        <taxon>Pseudomonadota</taxon>
        <taxon>Gammaproteobacteria</taxon>
        <taxon>Pseudomonadales</taxon>
        <taxon>Pseudomonadaceae</taxon>
        <taxon>Halopseudomonas</taxon>
    </lineage>
</organism>
<evidence type="ECO:0000313" key="1">
    <source>
        <dbReference type="EMBL" id="SDS26006.1"/>
    </source>
</evidence>
<dbReference type="EMBL" id="LT629748">
    <property type="protein sequence ID" value="SDS26006.1"/>
    <property type="molecule type" value="Genomic_DNA"/>
</dbReference>